<evidence type="ECO:0000313" key="2">
    <source>
        <dbReference type="Proteomes" id="UP000027471"/>
    </source>
</evidence>
<dbReference type="RefSeq" id="WP_164492072.1">
    <property type="nucleotide sequence ID" value="NZ_AUNB01000018.1"/>
</dbReference>
<dbReference type="EMBL" id="AUNB01000018">
    <property type="protein sequence ID" value="KEO60391.1"/>
    <property type="molecule type" value="Genomic_DNA"/>
</dbReference>
<comment type="caution">
    <text evidence="1">The sequence shown here is derived from an EMBL/GenBank/DDBJ whole genome shotgun (WGS) entry which is preliminary data.</text>
</comment>
<protein>
    <submittedName>
        <fullName evidence="1">Uncharacterized protein</fullName>
    </submittedName>
</protein>
<dbReference type="STRING" id="1353528.DT23_02585"/>
<dbReference type="AlphaFoldDB" id="A0A074JRV3"/>
<sequence>MTRRFTASLAVTGLVLLIAFDQVSTPLNPYQAPPLFALGSGQIAAGGFCGALPK</sequence>
<keyword evidence="2" id="KW-1185">Reference proteome</keyword>
<reference evidence="1 2" key="1">
    <citation type="journal article" date="2015" name="Antonie Van Leeuwenhoek">
        <title>Thioclava indica sp. nov., isolated from surface seawater of the Indian Ocean.</title>
        <authorList>
            <person name="Liu Y."/>
            <person name="Lai Q."/>
            <person name="Du J."/>
            <person name="Xu H."/>
            <person name="Jiang L."/>
            <person name="Shao Z."/>
        </authorList>
    </citation>
    <scope>NUCLEOTIDE SEQUENCE [LARGE SCALE GENOMIC DNA]</scope>
    <source>
        <strain evidence="1 2">DT23-4</strain>
    </source>
</reference>
<evidence type="ECO:0000313" key="1">
    <source>
        <dbReference type="EMBL" id="KEO60391.1"/>
    </source>
</evidence>
<gene>
    <name evidence="1" type="ORF">DT23_02585</name>
</gene>
<accession>A0A074JRV3</accession>
<proteinExistence type="predicted"/>
<organism evidence="1 2">
    <name type="scientific">Thioclava indica</name>
    <dbReference type="NCBI Taxonomy" id="1353528"/>
    <lineage>
        <taxon>Bacteria</taxon>
        <taxon>Pseudomonadati</taxon>
        <taxon>Pseudomonadota</taxon>
        <taxon>Alphaproteobacteria</taxon>
        <taxon>Rhodobacterales</taxon>
        <taxon>Paracoccaceae</taxon>
        <taxon>Thioclava</taxon>
    </lineage>
</organism>
<name>A0A074JRV3_9RHOB</name>
<dbReference type="Proteomes" id="UP000027471">
    <property type="component" value="Unassembled WGS sequence"/>
</dbReference>